<evidence type="ECO:0000259" key="2">
    <source>
        <dbReference type="PROSITE" id="PS50977"/>
    </source>
</evidence>
<dbReference type="InterPro" id="IPR041673">
    <property type="entry name" value="TetR_C_23"/>
</dbReference>
<feature type="domain" description="HTH tetR-type" evidence="2">
    <location>
        <begin position="12"/>
        <end position="72"/>
    </location>
</feature>
<dbReference type="PANTHER" id="PTHR30055">
    <property type="entry name" value="HTH-TYPE TRANSCRIPTIONAL REGULATOR RUTR"/>
    <property type="match status" value="1"/>
</dbReference>
<dbReference type="Gene3D" id="1.10.357.10">
    <property type="entry name" value="Tetracycline Repressor, domain 2"/>
    <property type="match status" value="1"/>
</dbReference>
<evidence type="ECO:0000256" key="1">
    <source>
        <dbReference type="ARBA" id="ARBA00023125"/>
    </source>
</evidence>
<dbReference type="Pfam" id="PF17931">
    <property type="entry name" value="TetR_C_23"/>
    <property type="match status" value="1"/>
</dbReference>
<protein>
    <submittedName>
        <fullName evidence="3">TetR family transcriptional regulator</fullName>
    </submittedName>
</protein>
<dbReference type="InterPro" id="IPR023772">
    <property type="entry name" value="DNA-bd_HTH_TetR-type_CS"/>
</dbReference>
<evidence type="ECO:0000313" key="3">
    <source>
        <dbReference type="EMBL" id="CUR54466.1"/>
    </source>
</evidence>
<dbReference type="PRINTS" id="PR00455">
    <property type="entry name" value="HTHTETR"/>
</dbReference>
<dbReference type="EMBL" id="CZKA01000009">
    <property type="protein sequence ID" value="CUR54466.1"/>
    <property type="molecule type" value="Genomic_DNA"/>
</dbReference>
<proteinExistence type="predicted"/>
<gene>
    <name evidence="3" type="ORF">NOCA2170038</name>
</gene>
<dbReference type="InterPro" id="IPR009057">
    <property type="entry name" value="Homeodomain-like_sf"/>
</dbReference>
<name>A0A2P2BXJ2_9ZZZZ</name>
<organism evidence="3">
    <name type="scientific">metagenome</name>
    <dbReference type="NCBI Taxonomy" id="256318"/>
    <lineage>
        <taxon>unclassified sequences</taxon>
        <taxon>metagenomes</taxon>
    </lineage>
</organism>
<dbReference type="GO" id="GO:0000976">
    <property type="term" value="F:transcription cis-regulatory region binding"/>
    <property type="evidence" value="ECO:0007669"/>
    <property type="project" value="TreeGrafter"/>
</dbReference>
<dbReference type="GO" id="GO:0003700">
    <property type="term" value="F:DNA-binding transcription factor activity"/>
    <property type="evidence" value="ECO:0007669"/>
    <property type="project" value="TreeGrafter"/>
</dbReference>
<dbReference type="InterPro" id="IPR001647">
    <property type="entry name" value="HTH_TetR"/>
</dbReference>
<dbReference type="SUPFAM" id="SSF48498">
    <property type="entry name" value="Tetracyclin repressor-like, C-terminal domain"/>
    <property type="match status" value="1"/>
</dbReference>
<reference evidence="3" key="1">
    <citation type="submission" date="2015-08" db="EMBL/GenBank/DDBJ databases">
        <authorList>
            <person name="Babu N.S."/>
            <person name="Beckwith C.J."/>
            <person name="Beseler K.G."/>
            <person name="Brison A."/>
            <person name="Carone J.V."/>
            <person name="Caskin T.P."/>
            <person name="Diamond M."/>
            <person name="Durham M.E."/>
            <person name="Foxe J.M."/>
            <person name="Go M."/>
            <person name="Henderson B.A."/>
            <person name="Jones I.B."/>
            <person name="McGettigan J.A."/>
            <person name="Micheletti S.J."/>
            <person name="Nasrallah M.E."/>
            <person name="Ortiz D."/>
            <person name="Piller C.R."/>
            <person name="Privatt S.R."/>
            <person name="Schneider S.L."/>
            <person name="Sharp S."/>
            <person name="Smith T.C."/>
            <person name="Stanton J.D."/>
            <person name="Ullery H.E."/>
            <person name="Wilson R.J."/>
            <person name="Serrano M.G."/>
            <person name="Buck G."/>
            <person name="Lee V."/>
            <person name="Wang Y."/>
            <person name="Carvalho R."/>
            <person name="Voegtly L."/>
            <person name="Shi R."/>
            <person name="Duckworth R."/>
            <person name="Johnson A."/>
            <person name="Loviza R."/>
            <person name="Walstead R."/>
            <person name="Shah Z."/>
            <person name="Kiflezghi M."/>
            <person name="Wade K."/>
            <person name="Ball S.L."/>
            <person name="Bradley K.W."/>
            <person name="Asai D.J."/>
            <person name="Bowman C.A."/>
            <person name="Russell D.A."/>
            <person name="Pope W.H."/>
            <person name="Jacobs-Sera D."/>
            <person name="Hendrix R.W."/>
            <person name="Hatfull G.F."/>
        </authorList>
    </citation>
    <scope>NUCLEOTIDE SEQUENCE</scope>
</reference>
<dbReference type="PROSITE" id="PS50977">
    <property type="entry name" value="HTH_TETR_2"/>
    <property type="match status" value="1"/>
</dbReference>
<dbReference type="InterPro" id="IPR050109">
    <property type="entry name" value="HTH-type_TetR-like_transc_reg"/>
</dbReference>
<dbReference type="Pfam" id="PF00440">
    <property type="entry name" value="TetR_N"/>
    <property type="match status" value="1"/>
</dbReference>
<dbReference type="InterPro" id="IPR036271">
    <property type="entry name" value="Tet_transcr_reg_TetR-rel_C_sf"/>
</dbReference>
<dbReference type="SUPFAM" id="SSF46689">
    <property type="entry name" value="Homeodomain-like"/>
    <property type="match status" value="1"/>
</dbReference>
<dbReference type="AlphaFoldDB" id="A0A2P2BXJ2"/>
<sequence length="224" mass="24911">MPEPAALSAKAEQTRQAIVDAAMRLFRSSGYDRTTMRAIAGEADVSLGNAYYYFSSKEHLIQAFYDQVQHEHAEAVAPVLAGNHGFVARLDGVLQAWVTVAAPYHEFAGKFFRNAAEPSSPLSPFSEESKPTREAALGILRQVLDGSDLKVAPSLRNELPELLWLMQMGLVLFWVHDTSPDQRRTRTLITQAVPLVDKLVRMTRLPVIRGLVDDLVQLLKTLRA</sequence>
<dbReference type="PROSITE" id="PS01081">
    <property type="entry name" value="HTH_TETR_1"/>
    <property type="match status" value="1"/>
</dbReference>
<accession>A0A2P2BXJ2</accession>
<dbReference type="PANTHER" id="PTHR30055:SF146">
    <property type="entry name" value="HTH-TYPE TRANSCRIPTIONAL DUAL REGULATOR CECR"/>
    <property type="match status" value="1"/>
</dbReference>
<keyword evidence="1" id="KW-0238">DNA-binding</keyword>